<sequence length="142" mass="15041">MRSPHSNWPVSSTCRVDTPARYMSISASSTLSSRLQWRSITADPNRAPFNFGALSSSLPALAVRLELVVAGPIRLPSAGTLVSRGVGDLVRLGVEHRVDDPLGLLAHHGVELALEHGPVEPYDFLGHGSVPLSNHGFSLSGG</sequence>
<dbReference type="AlphaFoldDB" id="A0AAN1ICH1"/>
<gene>
    <name evidence="1" type="ORF">NRBB51_0398</name>
</gene>
<dbReference type="EMBL" id="CP021392">
    <property type="protein sequence ID" value="AUD80507.1"/>
    <property type="molecule type" value="Genomic_DNA"/>
</dbReference>
<evidence type="ECO:0000313" key="1">
    <source>
        <dbReference type="EMBL" id="AUD80507.1"/>
    </source>
</evidence>
<proteinExistence type="predicted"/>
<organism evidence="1 2">
    <name type="scientific">Bifidobacterium breve</name>
    <dbReference type="NCBI Taxonomy" id="1685"/>
    <lineage>
        <taxon>Bacteria</taxon>
        <taxon>Bacillati</taxon>
        <taxon>Actinomycetota</taxon>
        <taxon>Actinomycetes</taxon>
        <taxon>Bifidobacteriales</taxon>
        <taxon>Bifidobacteriaceae</taxon>
        <taxon>Bifidobacterium</taxon>
    </lineage>
</organism>
<dbReference type="Proteomes" id="UP000232609">
    <property type="component" value="Chromosome"/>
</dbReference>
<evidence type="ECO:0000313" key="2">
    <source>
        <dbReference type="Proteomes" id="UP000232609"/>
    </source>
</evidence>
<reference evidence="1 2" key="1">
    <citation type="submission" date="2017-05" db="EMBL/GenBank/DDBJ databases">
        <title>Comparative genomics and methylome analysis of the gut commensal Bifidobacterium breve.</title>
        <authorList>
            <person name="Bottacini F."/>
            <person name="Morrissey R."/>
            <person name="Roberts R.J."/>
            <person name="James K."/>
            <person name="van Breen J."/>
            <person name="Egan M."/>
            <person name="Lambert J."/>
            <person name="van Limpt K."/>
            <person name="Stanton C."/>
            <person name="Knol J."/>
            <person name="O' Connell Motherway M."/>
            <person name="van Sinderen D."/>
        </authorList>
    </citation>
    <scope>NUCLEOTIDE SEQUENCE [LARGE SCALE GENOMIC DNA]</scope>
    <source>
        <strain evidence="1 2">NRBB51</strain>
    </source>
</reference>
<name>A0AAN1ICH1_BIFBR</name>
<protein>
    <submittedName>
        <fullName evidence="1">Uncharacterized protein</fullName>
    </submittedName>
</protein>
<accession>A0AAN1ICH1</accession>